<evidence type="ECO:0000256" key="1">
    <source>
        <dbReference type="SAM" id="MobiDB-lite"/>
    </source>
</evidence>
<reference evidence="2" key="1">
    <citation type="journal article" date="2022" name="bioRxiv">
        <title>Deciphering the potential niche of two novel black yeast fungi from a biological soil crust based on their genomes, phenotypes, and melanin regulation.</title>
        <authorList>
            <consortium name="DOE Joint Genome Institute"/>
            <person name="Carr E.C."/>
            <person name="Barton Q."/>
            <person name="Grambo S."/>
            <person name="Sullivan M."/>
            <person name="Renfro C.M."/>
            <person name="Kuo A."/>
            <person name="Pangilinan J."/>
            <person name="Lipzen A."/>
            <person name="Keymanesh K."/>
            <person name="Savage E."/>
            <person name="Barry K."/>
            <person name="Grigoriev I.V."/>
            <person name="Riekhof W.R."/>
            <person name="Harris S.S."/>
        </authorList>
    </citation>
    <scope>NUCLEOTIDE SEQUENCE</scope>
    <source>
        <strain evidence="2">JF 03-4F</strain>
    </source>
</reference>
<keyword evidence="3" id="KW-1185">Reference proteome</keyword>
<feature type="region of interest" description="Disordered" evidence="1">
    <location>
        <begin position="135"/>
        <end position="168"/>
    </location>
</feature>
<proteinExistence type="predicted"/>
<accession>A0AAN6DPZ4</accession>
<dbReference type="EMBL" id="MU404361">
    <property type="protein sequence ID" value="KAI1609214.1"/>
    <property type="molecule type" value="Genomic_DNA"/>
</dbReference>
<organism evidence="2 3">
    <name type="scientific">Exophiala viscosa</name>
    <dbReference type="NCBI Taxonomy" id="2486360"/>
    <lineage>
        <taxon>Eukaryota</taxon>
        <taxon>Fungi</taxon>
        <taxon>Dikarya</taxon>
        <taxon>Ascomycota</taxon>
        <taxon>Pezizomycotina</taxon>
        <taxon>Eurotiomycetes</taxon>
        <taxon>Chaetothyriomycetidae</taxon>
        <taxon>Chaetothyriales</taxon>
        <taxon>Herpotrichiellaceae</taxon>
        <taxon>Exophiala</taxon>
    </lineage>
</organism>
<dbReference type="Proteomes" id="UP001203852">
    <property type="component" value="Unassembled WGS sequence"/>
</dbReference>
<name>A0AAN6DPZ4_9EURO</name>
<protein>
    <submittedName>
        <fullName evidence="2">Uncharacterized protein</fullName>
    </submittedName>
</protein>
<feature type="compositionally biased region" description="Gly residues" evidence="1">
    <location>
        <begin position="135"/>
        <end position="148"/>
    </location>
</feature>
<dbReference type="AlphaFoldDB" id="A0AAN6DPZ4"/>
<evidence type="ECO:0000313" key="2">
    <source>
        <dbReference type="EMBL" id="KAI1609214.1"/>
    </source>
</evidence>
<comment type="caution">
    <text evidence="2">The sequence shown here is derived from an EMBL/GenBank/DDBJ whole genome shotgun (WGS) entry which is preliminary data.</text>
</comment>
<sequence>MSMHAISDGKWMDALAVEGGALPNKILKIGSYRDEDSPVVDPTVRIFFQVVVSTIDEGEIPELLGVSIDIYSRLNSAPPCKQGFKPCKSGHGETVHLQQPSRRLSLRQPCKHTPFHERQSHEVLPISPVVAGLGSIAGGAGGGRAPGGGEKRGPPDDAPAPSRKARKRVKRGLPCQRCIRRLCAQPANAAAGNGQGQAGQRVTCEYPEGHNRCRYCQVGNHTIAQCTSVPEHLEGRAHDLLAINHAACTSHLSQTELRRSTTLCGRVPLPLTYRLWRRDQQEHIISKRGLRLRLHPRRRPIVSLTDSSRCLLARNPR</sequence>
<evidence type="ECO:0000313" key="3">
    <source>
        <dbReference type="Proteomes" id="UP001203852"/>
    </source>
</evidence>
<gene>
    <name evidence="2" type="ORF">EDD36DRAFT_482399</name>
</gene>